<feature type="transmembrane region" description="Helical" evidence="1">
    <location>
        <begin position="6"/>
        <end position="25"/>
    </location>
</feature>
<dbReference type="HOGENOM" id="CLU_1277125_0_0_9"/>
<reference evidence="2" key="1">
    <citation type="submission" date="2010-10" db="EMBL/GenBank/DDBJ databases">
        <authorList>
            <consortium name="US DOE Joint Genome Institute (JGI-PGF)"/>
            <person name="Lucas S."/>
            <person name="Copeland A."/>
            <person name="Lapidus A."/>
            <person name="Bruce D."/>
            <person name="Goodwin L."/>
            <person name="Pitluck S."/>
            <person name="Kyrpides N."/>
            <person name="Mavromatis K."/>
            <person name="Detter J.C."/>
            <person name="Han C."/>
            <person name="Land M."/>
            <person name="Hauser L."/>
            <person name="Markowitz V."/>
            <person name="Cheng J.-F."/>
            <person name="Hugenholtz P."/>
            <person name="Woyke T."/>
            <person name="Wu D."/>
            <person name="Pukall R."/>
            <person name="Wahrenburg C."/>
            <person name="Brambilla E."/>
            <person name="Klenk H.-P."/>
            <person name="Eisen J.A."/>
        </authorList>
    </citation>
    <scope>NUCLEOTIDE SEQUENCE [LARGE SCALE GENOMIC DNA]</scope>
    <source>
        <strain evidence="2">DSM 13965</strain>
    </source>
</reference>
<protein>
    <submittedName>
        <fullName evidence="2">Uncharacterized protein</fullName>
    </submittedName>
</protein>
<feature type="transmembrane region" description="Helical" evidence="1">
    <location>
        <begin position="87"/>
        <end position="105"/>
    </location>
</feature>
<dbReference type="EMBL" id="AENY02000004">
    <property type="protein sequence ID" value="EKP93893.1"/>
    <property type="molecule type" value="Genomic_DNA"/>
</dbReference>
<evidence type="ECO:0000313" key="2">
    <source>
        <dbReference type="EMBL" id="EKP93893.1"/>
    </source>
</evidence>
<keyword evidence="3" id="KW-1185">Reference proteome</keyword>
<keyword evidence="1" id="KW-0812">Transmembrane</keyword>
<comment type="caution">
    <text evidence="2">The sequence shown here is derived from an EMBL/GenBank/DDBJ whole genome shotgun (WGS) entry which is preliminary data.</text>
</comment>
<proteinExistence type="predicted"/>
<feature type="transmembrane region" description="Helical" evidence="1">
    <location>
        <begin position="56"/>
        <end position="75"/>
    </location>
</feature>
<gene>
    <name evidence="2" type="ORF">ThesuDRAFT_00137</name>
</gene>
<dbReference type="STRING" id="867903.ThesuDRAFT_00137"/>
<feature type="transmembrane region" description="Helical" evidence="1">
    <location>
        <begin position="111"/>
        <end position="131"/>
    </location>
</feature>
<sequence>MTGTGMLALAAVLLALEVVPGTRRLGVPPVRLAAWGLAWIAAAWAATWPLATGPGWLGISPGGAALPLVAAAWWLARLPARERRRGLSGLALVAGLGYALMRVLPTSLPGWVSPAWAAGVITGVLASLIPLPAPGSLILATAGMVLGQGGLAAVLAVSLAGGGLPAAAAVPVHFTVAGGEAYDALAAAALTAGAMTILGGDLPPPGEEGDQEAGRP</sequence>
<organism evidence="2 3">
    <name type="scientific">Thermaerobacter subterraneus DSM 13965</name>
    <dbReference type="NCBI Taxonomy" id="867903"/>
    <lineage>
        <taxon>Bacteria</taxon>
        <taxon>Bacillati</taxon>
        <taxon>Bacillota</taxon>
        <taxon>Clostridia</taxon>
        <taxon>Eubacteriales</taxon>
        <taxon>Clostridiales Family XVII. Incertae Sedis</taxon>
        <taxon>Thermaerobacter</taxon>
    </lineage>
</organism>
<feature type="transmembrane region" description="Helical" evidence="1">
    <location>
        <begin position="32"/>
        <end position="50"/>
    </location>
</feature>
<dbReference type="Proteomes" id="UP000005710">
    <property type="component" value="Unassembled WGS sequence"/>
</dbReference>
<reference evidence="2" key="2">
    <citation type="submission" date="2012-10" db="EMBL/GenBank/DDBJ databases">
        <title>Improved high-quality draft of Thermaerobacter subterraneus C21, DSM 13965.</title>
        <authorList>
            <consortium name="DOE Joint Genome Institute"/>
            <person name="Eisen J."/>
            <person name="Huntemann M."/>
            <person name="Wei C.-L."/>
            <person name="Han J."/>
            <person name="Detter J.C."/>
            <person name="Han C."/>
            <person name="Tapia R."/>
            <person name="Chen A."/>
            <person name="Kyrpides N."/>
            <person name="Mavromatis K."/>
            <person name="Markowitz V."/>
            <person name="Szeto E."/>
            <person name="Ivanova N."/>
            <person name="Mikhailova N."/>
            <person name="Ovchinnikova G."/>
            <person name="Pagani I."/>
            <person name="Pati A."/>
            <person name="Goodwin L."/>
            <person name="Nordberg H.P."/>
            <person name="Cantor M.N."/>
            <person name="Hua S.X."/>
            <person name="Woyke T."/>
            <person name="Eisen J."/>
            <person name="Klenk H.-P."/>
        </authorList>
    </citation>
    <scope>NUCLEOTIDE SEQUENCE [LARGE SCALE GENOMIC DNA]</scope>
    <source>
        <strain evidence="2">DSM 13965</strain>
    </source>
</reference>
<name>K6PYS2_9FIRM</name>
<evidence type="ECO:0000256" key="1">
    <source>
        <dbReference type="SAM" id="Phobius"/>
    </source>
</evidence>
<dbReference type="AlphaFoldDB" id="K6PYS2"/>
<accession>K6PYS2</accession>
<evidence type="ECO:0000313" key="3">
    <source>
        <dbReference type="Proteomes" id="UP000005710"/>
    </source>
</evidence>
<keyword evidence="1" id="KW-0472">Membrane</keyword>
<keyword evidence="1" id="KW-1133">Transmembrane helix</keyword>
<feature type="transmembrane region" description="Helical" evidence="1">
    <location>
        <begin position="138"/>
        <end position="161"/>
    </location>
</feature>